<reference evidence="3" key="1">
    <citation type="journal article" date="2021" name="Sci. Rep.">
        <title>Diploid genomic architecture of Nitzschia inconspicua, an elite biomass production diatom.</title>
        <authorList>
            <person name="Oliver A."/>
            <person name="Podell S."/>
            <person name="Pinowska A."/>
            <person name="Traller J.C."/>
            <person name="Smith S.R."/>
            <person name="McClure R."/>
            <person name="Beliaev A."/>
            <person name="Bohutskyi P."/>
            <person name="Hill E.A."/>
            <person name="Rabines A."/>
            <person name="Zheng H."/>
            <person name="Allen L.Z."/>
            <person name="Kuo A."/>
            <person name="Grigoriev I.V."/>
            <person name="Allen A.E."/>
            <person name="Hazlebeck D."/>
            <person name="Allen E.E."/>
        </authorList>
    </citation>
    <scope>NUCLEOTIDE SEQUENCE</scope>
    <source>
        <strain evidence="3">Hildebrandi</strain>
    </source>
</reference>
<dbReference type="AlphaFoldDB" id="A0A9K3PT92"/>
<comment type="caution">
    <text evidence="3">The sequence shown here is derived from an EMBL/GenBank/DDBJ whole genome shotgun (WGS) entry which is preliminary data.</text>
</comment>
<keyword evidence="2" id="KW-0812">Transmembrane</keyword>
<protein>
    <recommendedName>
        <fullName evidence="5">Transmembrane protein</fullName>
    </recommendedName>
</protein>
<feature type="transmembrane region" description="Helical" evidence="2">
    <location>
        <begin position="100"/>
        <end position="131"/>
    </location>
</feature>
<feature type="transmembrane region" description="Helical" evidence="2">
    <location>
        <begin position="61"/>
        <end position="80"/>
    </location>
</feature>
<feature type="region of interest" description="Disordered" evidence="1">
    <location>
        <begin position="1"/>
        <end position="25"/>
    </location>
</feature>
<evidence type="ECO:0008006" key="5">
    <source>
        <dbReference type="Google" id="ProtNLM"/>
    </source>
</evidence>
<evidence type="ECO:0000313" key="3">
    <source>
        <dbReference type="EMBL" id="KAG7358603.1"/>
    </source>
</evidence>
<feature type="transmembrane region" description="Helical" evidence="2">
    <location>
        <begin position="159"/>
        <end position="178"/>
    </location>
</feature>
<evidence type="ECO:0000256" key="1">
    <source>
        <dbReference type="SAM" id="MobiDB-lite"/>
    </source>
</evidence>
<organism evidence="3 4">
    <name type="scientific">Nitzschia inconspicua</name>
    <dbReference type="NCBI Taxonomy" id="303405"/>
    <lineage>
        <taxon>Eukaryota</taxon>
        <taxon>Sar</taxon>
        <taxon>Stramenopiles</taxon>
        <taxon>Ochrophyta</taxon>
        <taxon>Bacillariophyta</taxon>
        <taxon>Bacillariophyceae</taxon>
        <taxon>Bacillariophycidae</taxon>
        <taxon>Bacillariales</taxon>
        <taxon>Bacillariaceae</taxon>
        <taxon>Nitzschia</taxon>
    </lineage>
</organism>
<dbReference type="OrthoDB" id="43775at2759"/>
<evidence type="ECO:0000256" key="2">
    <source>
        <dbReference type="SAM" id="Phobius"/>
    </source>
</evidence>
<proteinExistence type="predicted"/>
<evidence type="ECO:0000313" key="4">
    <source>
        <dbReference type="Proteomes" id="UP000693970"/>
    </source>
</evidence>
<gene>
    <name evidence="3" type="ORF">IV203_015192</name>
</gene>
<feature type="compositionally biased region" description="Polar residues" evidence="1">
    <location>
        <begin position="1"/>
        <end position="20"/>
    </location>
</feature>
<keyword evidence="2" id="KW-0472">Membrane</keyword>
<name>A0A9K3PT92_9STRA</name>
<keyword evidence="4" id="KW-1185">Reference proteome</keyword>
<sequence length="218" mass="24886">MPMRQTSLLMSTKSQSSTESADAPKTRNKILVVGKRKIRPVTLNHERDFFRQAARLESMDSYLLVSTLTASMSFGALLGFSPVIRAVEVAAMSSFRAMWYNSICSAIPVVAGFSAIFGLYATVMFSLTVLYGKSALGSERDLPYDKFLRRTVRCRVHGARCFNLSLGFFAFEAFLVMLERTFHRPWFVGVLVTTVGTLWYLFRDWRLIFRMAEYIYKD</sequence>
<feature type="transmembrane region" description="Helical" evidence="2">
    <location>
        <begin position="184"/>
        <end position="202"/>
    </location>
</feature>
<accession>A0A9K3PT92</accession>
<reference evidence="3" key="2">
    <citation type="submission" date="2021-04" db="EMBL/GenBank/DDBJ databases">
        <authorList>
            <person name="Podell S."/>
        </authorList>
    </citation>
    <scope>NUCLEOTIDE SEQUENCE</scope>
    <source>
        <strain evidence="3">Hildebrandi</strain>
    </source>
</reference>
<dbReference type="Proteomes" id="UP000693970">
    <property type="component" value="Unassembled WGS sequence"/>
</dbReference>
<dbReference type="EMBL" id="JAGRRH010000014">
    <property type="protein sequence ID" value="KAG7358603.1"/>
    <property type="molecule type" value="Genomic_DNA"/>
</dbReference>
<keyword evidence="2" id="KW-1133">Transmembrane helix</keyword>